<keyword evidence="4" id="KW-1185">Reference proteome</keyword>
<evidence type="ECO:0000256" key="1">
    <source>
        <dbReference type="SAM" id="MobiDB-lite"/>
    </source>
</evidence>
<dbReference type="EMBL" id="KT124229">
    <property type="protein sequence ID" value="AKY03587.1"/>
    <property type="molecule type" value="Genomic_DNA"/>
</dbReference>
<dbReference type="Pfam" id="PF13392">
    <property type="entry name" value="HNH_3"/>
    <property type="match status" value="1"/>
</dbReference>
<dbReference type="InterPro" id="IPR003615">
    <property type="entry name" value="HNH_nuc"/>
</dbReference>
<accession>A0A0K1Y937</accession>
<evidence type="ECO:0000313" key="4">
    <source>
        <dbReference type="Proteomes" id="UP000229078"/>
    </source>
</evidence>
<dbReference type="InterPro" id="IPR044925">
    <property type="entry name" value="His-Me_finger_sf"/>
</dbReference>
<sequence>MKTWPCDGVADAKCVERFQAKVGEPDENGCQNWGGSVKSGHGQFRGGPFGEWKGRRPIGAHRFAWTLVNGPIPEGLVIRHRCDNGVCCNVEHMELGTQADNCKDIHDRFVTERGGEGNGMAKLTHQQAAEIYRLAHEGRIKQTKIAETFGVTPTLVTLIKTGRVRTRSVQMGEKAA</sequence>
<dbReference type="GO" id="GO:0004519">
    <property type="term" value="F:endonuclease activity"/>
    <property type="evidence" value="ECO:0007669"/>
    <property type="project" value="UniProtKB-KW"/>
</dbReference>
<gene>
    <name evidence="3" type="ORF">SEA_HYDRA_56</name>
</gene>
<reference evidence="3 4" key="1">
    <citation type="submission" date="2015-06" db="EMBL/GenBank/DDBJ databases">
        <authorList>
            <person name="Kennedy C.L."/>
            <person name="Niyah N.S."/>
            <person name="Okundaye B.O."/>
            <person name="Williamson K.R."/>
            <person name="Bhuiyan S."/>
            <person name="Layton S.R."/>
            <person name="Benjamin R.C."/>
            <person name="Hughes L.E."/>
            <person name="Bradley K.W."/>
            <person name="Asai D.J."/>
            <person name="Bowman C.A."/>
            <person name="Russell D.A."/>
            <person name="Pope W.H."/>
            <person name="Jacobs-Sera D."/>
            <person name="Hendrix R.W."/>
            <person name="Hatfull G.F."/>
        </authorList>
    </citation>
    <scope>NUCLEOTIDE SEQUENCE [LARGE SCALE GENOMIC DNA]</scope>
</reference>
<organism evidence="3 4">
    <name type="scientific">Streptomyces phage Hydra</name>
    <dbReference type="NCBI Taxonomy" id="1690428"/>
    <lineage>
        <taxon>Viruses</taxon>
        <taxon>Duplodnaviria</taxon>
        <taxon>Heunggongvirae</taxon>
        <taxon>Uroviricota</taxon>
        <taxon>Caudoviricetes</taxon>
        <taxon>Arquatrovirinae</taxon>
        <taxon>Likavirus</taxon>
        <taxon>Likavirus hydra</taxon>
    </lineage>
</organism>
<protein>
    <submittedName>
        <fullName evidence="3">HNH endonuclease</fullName>
    </submittedName>
</protein>
<name>A0A0K1Y937_9CAUD</name>
<keyword evidence="3" id="KW-0378">Hydrolase</keyword>
<dbReference type="Proteomes" id="UP000229078">
    <property type="component" value="Segment"/>
</dbReference>
<feature type="region of interest" description="Disordered" evidence="1">
    <location>
        <begin position="31"/>
        <end position="51"/>
    </location>
</feature>
<evidence type="ECO:0000313" key="3">
    <source>
        <dbReference type="EMBL" id="AKY03587.1"/>
    </source>
</evidence>
<keyword evidence="3" id="KW-0540">Nuclease</keyword>
<proteinExistence type="predicted"/>
<feature type="domain" description="HNH nuclease" evidence="2">
    <location>
        <begin position="60"/>
        <end position="101"/>
    </location>
</feature>
<dbReference type="SUPFAM" id="SSF54060">
    <property type="entry name" value="His-Me finger endonucleases"/>
    <property type="match status" value="1"/>
</dbReference>
<keyword evidence="3" id="KW-0255">Endonuclease</keyword>
<evidence type="ECO:0000259" key="2">
    <source>
        <dbReference type="Pfam" id="PF13392"/>
    </source>
</evidence>